<dbReference type="EMBL" id="CP032509">
    <property type="protein sequence ID" value="AZN72254.1"/>
    <property type="molecule type" value="Genomic_DNA"/>
</dbReference>
<dbReference type="Pfam" id="PF06199">
    <property type="entry name" value="Phage_tail_2"/>
    <property type="match status" value="1"/>
</dbReference>
<dbReference type="Proteomes" id="UP000268192">
    <property type="component" value="Chromosome"/>
</dbReference>
<dbReference type="AlphaFoldDB" id="A0A3S9B5Q4"/>
<gene>
    <name evidence="1" type="ORF">D5400_14080</name>
</gene>
<dbReference type="RefSeq" id="WP_126010572.1">
    <property type="nucleotide sequence ID" value="NZ_CP032509.1"/>
</dbReference>
<dbReference type="KEGG" id="abaw:D5400_14080"/>
<sequence>MPLLGRNLTISRSDGAGAFVLVCITEQRSLEINNEEIDITKPSCTNPGGPLHAAFMYGIQTIRFTGNGAFVDDATLRQLVADSVNQVTETYQVSAPGVGTFEGDALFSITLSGEKTGELQGDFRFVMSGDVAFEALVP</sequence>
<dbReference type="InterPro" id="IPR011855">
    <property type="entry name" value="Phgtail_TP901_1"/>
</dbReference>
<accession>A0A3S9B5Q4</accession>
<reference evidence="1 2" key="1">
    <citation type="submission" date="2018-09" db="EMBL/GenBank/DDBJ databases">
        <title>Marinorhizobium profundi gen. nov., sp. nov., isolated from a deep-sea sediment sample from the New Britain Trench and proposal of Marinorhizobiaceae fam. nov. in the order Rhizobiales of the class Alphaproteobacteria.</title>
        <authorList>
            <person name="Cao J."/>
        </authorList>
    </citation>
    <scope>NUCLEOTIDE SEQUENCE [LARGE SCALE GENOMIC DNA]</scope>
    <source>
        <strain evidence="1 2">WS11</strain>
    </source>
</reference>
<keyword evidence="2" id="KW-1185">Reference proteome</keyword>
<name>A0A3S9B5Q4_9HYPH</name>
<protein>
    <submittedName>
        <fullName evidence="1">Phage tail protein</fullName>
    </submittedName>
</protein>
<organism evidence="1 2">
    <name type="scientific">Georhizobium profundi</name>
    <dbReference type="NCBI Taxonomy" id="2341112"/>
    <lineage>
        <taxon>Bacteria</taxon>
        <taxon>Pseudomonadati</taxon>
        <taxon>Pseudomonadota</taxon>
        <taxon>Alphaproteobacteria</taxon>
        <taxon>Hyphomicrobiales</taxon>
        <taxon>Rhizobiaceae</taxon>
        <taxon>Georhizobium</taxon>
    </lineage>
</organism>
<dbReference type="OrthoDB" id="8397025at2"/>
<evidence type="ECO:0000313" key="2">
    <source>
        <dbReference type="Proteomes" id="UP000268192"/>
    </source>
</evidence>
<proteinExistence type="predicted"/>
<evidence type="ECO:0000313" key="1">
    <source>
        <dbReference type="EMBL" id="AZN72254.1"/>
    </source>
</evidence>